<evidence type="ECO:0000256" key="1">
    <source>
        <dbReference type="ARBA" id="ARBA00023295"/>
    </source>
</evidence>
<dbReference type="Pfam" id="PF00041">
    <property type="entry name" value="fn3"/>
    <property type="match status" value="1"/>
</dbReference>
<proteinExistence type="predicted"/>
<feature type="transmembrane region" description="Helical" evidence="4">
    <location>
        <begin position="36"/>
        <end position="61"/>
    </location>
</feature>
<evidence type="ECO:0000313" key="6">
    <source>
        <dbReference type="EMBL" id="GIM71562.1"/>
    </source>
</evidence>
<dbReference type="InterPro" id="IPR036116">
    <property type="entry name" value="FN3_sf"/>
</dbReference>
<dbReference type="InterPro" id="IPR013783">
    <property type="entry name" value="Ig-like_fold"/>
</dbReference>
<comment type="caution">
    <text evidence="6">The sequence shown here is derived from an EMBL/GenBank/DDBJ whole genome shotgun (WGS) entry which is preliminary data.</text>
</comment>
<dbReference type="InterPro" id="IPR003961">
    <property type="entry name" value="FN3_dom"/>
</dbReference>
<keyword evidence="4" id="KW-0472">Membrane</keyword>
<dbReference type="SUPFAM" id="SSF50370">
    <property type="entry name" value="Ricin B-like lectins"/>
    <property type="match status" value="1"/>
</dbReference>
<dbReference type="GO" id="GO:0016798">
    <property type="term" value="F:hydrolase activity, acting on glycosyl bonds"/>
    <property type="evidence" value="ECO:0007669"/>
    <property type="project" value="UniProtKB-KW"/>
</dbReference>
<accession>A0A919VPW4</accession>
<dbReference type="SMART" id="SM00060">
    <property type="entry name" value="FN3"/>
    <property type="match status" value="1"/>
</dbReference>
<feature type="domain" description="Fibronectin type-III" evidence="5">
    <location>
        <begin position="520"/>
        <end position="592"/>
    </location>
</feature>
<evidence type="ECO:0000256" key="4">
    <source>
        <dbReference type="SAM" id="Phobius"/>
    </source>
</evidence>
<keyword evidence="4" id="KW-1133">Transmembrane helix</keyword>
<evidence type="ECO:0000256" key="3">
    <source>
        <dbReference type="SAM" id="MobiDB-lite"/>
    </source>
</evidence>
<dbReference type="EMBL" id="BOQL01000037">
    <property type="protein sequence ID" value="GIM71562.1"/>
    <property type="molecule type" value="Genomic_DNA"/>
</dbReference>
<keyword evidence="1" id="KW-0326">Glycosidase</keyword>
<dbReference type="Proteomes" id="UP000681340">
    <property type="component" value="Unassembled WGS sequence"/>
</dbReference>
<dbReference type="CDD" id="cd00063">
    <property type="entry name" value="FN3"/>
    <property type="match status" value="1"/>
</dbReference>
<feature type="compositionally biased region" description="Low complexity" evidence="3">
    <location>
        <begin position="445"/>
        <end position="468"/>
    </location>
</feature>
<evidence type="ECO:0000313" key="7">
    <source>
        <dbReference type="Proteomes" id="UP000681340"/>
    </source>
</evidence>
<name>A0A919VPW4_9ACTN</name>
<evidence type="ECO:0000256" key="2">
    <source>
        <dbReference type="ARBA" id="ARBA00023326"/>
    </source>
</evidence>
<sequence length="743" mass="76657">MSTHRRPAPRGEAPSTRRRAPADRGRRRATPRPHRLLPVLLGVAMLGIGGVVGPSVVGGGWTGDGGGRDGERITYAAKPADNPGLGLVYFGLKPGDADSLCAGVYELDEETCTHGPDPAPAGLKVTRDVTPVTAKVPEPADPAREPATVPPDAEIVRDQGGSSLSPGAPALIPDAAPGEADFVMGTHDVACEGDGRTGKRVQVLYLHEFGTPSRYADFLGSMRTWSAGVDQIFDASAAETGGSRHVRFVTTPQCRVDVAEVQVPEAALESFTGNIDALQTLGYNRTDRKYLIFADTNVYCGIGTFVADKRPGLGNRNNGGPSYGRVDAGCWSSVVAAREVTQMLGARLQDSPNSTGAGSCTDDYDLMCNKDRSNTPLRTVCPKKHEDRLDCGHDDYFNTDPKPKSYLAENWNVAQSEFLLRSDGGDDVPDAPNAVPAEPDATPRAKPSTKATEAPAPEAPAPTATGGDASDGGGDAVPPGAAPGPTAPGGPAATTGAPAADPTTAVPTVPAALATTPAVAPAVQAVLEVREPNSTSVRLTWSAAGPKASYDVEVDGVKIATTVATRARLIGLRPDAKYQVAIRSTNGYLAKGTAQSAPAARPAANTWFVLTNSLTGGAADLYAARTANGTPVTLGGPDGDSQQQWKLVPAAAGAFSLQSRATGKCVIPLDGNPVAGAPLVQGDCTSAGSGRWSLFATDYGFSLRTTAGGLVAGVGSQRFGASRLLVLQQPEQARHQSWTAVPG</sequence>
<evidence type="ECO:0000259" key="5">
    <source>
        <dbReference type="SMART" id="SM00060"/>
    </source>
</evidence>
<keyword evidence="7" id="KW-1185">Reference proteome</keyword>
<keyword evidence="4" id="KW-0812">Transmembrane</keyword>
<keyword evidence="2" id="KW-0624">Polysaccharide degradation</keyword>
<dbReference type="InterPro" id="IPR035992">
    <property type="entry name" value="Ricin_B-like_lectins"/>
</dbReference>
<feature type="compositionally biased region" description="Low complexity" evidence="3">
    <location>
        <begin position="489"/>
        <end position="504"/>
    </location>
</feature>
<feature type="region of interest" description="Disordered" evidence="3">
    <location>
        <begin position="135"/>
        <end position="169"/>
    </location>
</feature>
<keyword evidence="2" id="KW-0119">Carbohydrate metabolism</keyword>
<dbReference type="RefSeq" id="WP_212990647.1">
    <property type="nucleotide sequence ID" value="NZ_BAABEA010000005.1"/>
</dbReference>
<dbReference type="SUPFAM" id="SSF49265">
    <property type="entry name" value="Fibronectin type III"/>
    <property type="match status" value="1"/>
</dbReference>
<dbReference type="AlphaFoldDB" id="A0A919VPW4"/>
<dbReference type="Gene3D" id="2.60.40.10">
    <property type="entry name" value="Immunoglobulins"/>
    <property type="match status" value="1"/>
</dbReference>
<feature type="region of interest" description="Disordered" evidence="3">
    <location>
        <begin position="1"/>
        <end position="33"/>
    </location>
</feature>
<feature type="region of interest" description="Disordered" evidence="3">
    <location>
        <begin position="421"/>
        <end position="504"/>
    </location>
</feature>
<dbReference type="PROSITE" id="PS50231">
    <property type="entry name" value="RICIN_B_LECTIN"/>
    <property type="match status" value="1"/>
</dbReference>
<dbReference type="Gene3D" id="2.80.10.50">
    <property type="match status" value="1"/>
</dbReference>
<dbReference type="CDD" id="cd00161">
    <property type="entry name" value="beta-trefoil_Ricin-like"/>
    <property type="match status" value="1"/>
</dbReference>
<protein>
    <recommendedName>
        <fullName evidence="5">Fibronectin type-III domain-containing protein</fullName>
    </recommendedName>
</protein>
<organism evidence="6 7">
    <name type="scientific">Actinoplanes auranticolor</name>
    <dbReference type="NCBI Taxonomy" id="47988"/>
    <lineage>
        <taxon>Bacteria</taxon>
        <taxon>Bacillati</taxon>
        <taxon>Actinomycetota</taxon>
        <taxon>Actinomycetes</taxon>
        <taxon>Micromonosporales</taxon>
        <taxon>Micromonosporaceae</taxon>
        <taxon>Actinoplanes</taxon>
    </lineage>
</organism>
<dbReference type="Pfam" id="PF14200">
    <property type="entry name" value="RicinB_lectin_2"/>
    <property type="match status" value="1"/>
</dbReference>
<reference evidence="6" key="1">
    <citation type="submission" date="2021-03" db="EMBL/GenBank/DDBJ databases">
        <title>Whole genome shotgun sequence of Actinoplanes auranticolor NBRC 12245.</title>
        <authorList>
            <person name="Komaki H."/>
            <person name="Tamura T."/>
        </authorList>
    </citation>
    <scope>NUCLEOTIDE SEQUENCE</scope>
    <source>
        <strain evidence="6">NBRC 12245</strain>
    </source>
</reference>
<gene>
    <name evidence="6" type="ORF">Aau02nite_46630</name>
</gene>
<keyword evidence="1" id="KW-0378">Hydrolase</keyword>
<dbReference type="GO" id="GO:0000272">
    <property type="term" value="P:polysaccharide catabolic process"/>
    <property type="evidence" value="ECO:0007669"/>
    <property type="project" value="UniProtKB-KW"/>
</dbReference>
<dbReference type="InterPro" id="IPR000772">
    <property type="entry name" value="Ricin_B_lectin"/>
</dbReference>